<accession>A0A9N9BGR8</accession>
<dbReference type="AlphaFoldDB" id="A0A9N9BGR8"/>
<reference evidence="1" key="1">
    <citation type="submission" date="2021-06" db="EMBL/GenBank/DDBJ databases">
        <authorList>
            <person name="Kallberg Y."/>
            <person name="Tangrot J."/>
            <person name="Rosling A."/>
        </authorList>
    </citation>
    <scope>NUCLEOTIDE SEQUENCE</scope>
    <source>
        <strain evidence="1">CL551</strain>
    </source>
</reference>
<name>A0A9N9BGR8_9GLOM</name>
<organism evidence="1 2">
    <name type="scientific">Acaulospora morrowiae</name>
    <dbReference type="NCBI Taxonomy" id="94023"/>
    <lineage>
        <taxon>Eukaryota</taxon>
        <taxon>Fungi</taxon>
        <taxon>Fungi incertae sedis</taxon>
        <taxon>Mucoromycota</taxon>
        <taxon>Glomeromycotina</taxon>
        <taxon>Glomeromycetes</taxon>
        <taxon>Diversisporales</taxon>
        <taxon>Acaulosporaceae</taxon>
        <taxon>Acaulospora</taxon>
    </lineage>
</organism>
<protein>
    <submittedName>
        <fullName evidence="1">6350_t:CDS:1</fullName>
    </submittedName>
</protein>
<gene>
    <name evidence="1" type="ORF">AMORRO_LOCUS6302</name>
</gene>
<keyword evidence="2" id="KW-1185">Reference proteome</keyword>
<dbReference type="Proteomes" id="UP000789342">
    <property type="component" value="Unassembled WGS sequence"/>
</dbReference>
<proteinExistence type="predicted"/>
<comment type="caution">
    <text evidence="1">The sequence shown here is derived from an EMBL/GenBank/DDBJ whole genome shotgun (WGS) entry which is preliminary data.</text>
</comment>
<evidence type="ECO:0000313" key="1">
    <source>
        <dbReference type="EMBL" id="CAG8567353.1"/>
    </source>
</evidence>
<dbReference type="EMBL" id="CAJVPV010004137">
    <property type="protein sequence ID" value="CAG8567353.1"/>
    <property type="molecule type" value="Genomic_DNA"/>
</dbReference>
<evidence type="ECO:0000313" key="2">
    <source>
        <dbReference type="Proteomes" id="UP000789342"/>
    </source>
</evidence>
<feature type="non-terminal residue" evidence="1">
    <location>
        <position position="110"/>
    </location>
</feature>
<sequence>MIPHIADPSTPGFLYLFLFQSQHRVEISKILGEFPRVFDVASFAVQNYKDDPTLFINEKIKADIRDLIQKIMIEIGKSEEPKWKRGSWDEDETEEEFKERLCLYEEEKVK</sequence>